<dbReference type="EMBL" id="JAYMGO010000022">
    <property type="protein sequence ID" value="KAL1251346.1"/>
    <property type="molecule type" value="Genomic_DNA"/>
</dbReference>
<protein>
    <submittedName>
        <fullName evidence="1">Uncharacterized protein</fullName>
    </submittedName>
</protein>
<comment type="caution">
    <text evidence="1">The sequence shown here is derived from an EMBL/GenBank/DDBJ whole genome shotgun (WGS) entry which is preliminary data.</text>
</comment>
<name>A0ABR3LEM8_9TELE</name>
<accession>A0ABR3LEM8</accession>
<dbReference type="Proteomes" id="UP001558613">
    <property type="component" value="Unassembled WGS sequence"/>
</dbReference>
<evidence type="ECO:0000313" key="2">
    <source>
        <dbReference type="Proteomes" id="UP001558613"/>
    </source>
</evidence>
<gene>
    <name evidence="1" type="ORF">QQF64_019142</name>
</gene>
<proteinExistence type="predicted"/>
<organism evidence="1 2">
    <name type="scientific">Cirrhinus molitorella</name>
    <name type="common">mud carp</name>
    <dbReference type="NCBI Taxonomy" id="172907"/>
    <lineage>
        <taxon>Eukaryota</taxon>
        <taxon>Metazoa</taxon>
        <taxon>Chordata</taxon>
        <taxon>Craniata</taxon>
        <taxon>Vertebrata</taxon>
        <taxon>Euteleostomi</taxon>
        <taxon>Actinopterygii</taxon>
        <taxon>Neopterygii</taxon>
        <taxon>Teleostei</taxon>
        <taxon>Ostariophysi</taxon>
        <taxon>Cypriniformes</taxon>
        <taxon>Cyprinidae</taxon>
        <taxon>Labeoninae</taxon>
        <taxon>Labeonini</taxon>
        <taxon>Cirrhinus</taxon>
    </lineage>
</organism>
<evidence type="ECO:0000313" key="1">
    <source>
        <dbReference type="EMBL" id="KAL1251346.1"/>
    </source>
</evidence>
<keyword evidence="2" id="KW-1185">Reference proteome</keyword>
<sequence length="101" mass="11345">MQLEGTSKGHQIIKTGGKRLSRFVCASAFEKYRFGQLRPLQCGQSPYLTPADAKATTRLHVCVLKGHTTSSILLYLTPRHIPYSSSSWSSEFRRLLPNVHV</sequence>
<reference evidence="1 2" key="1">
    <citation type="submission" date="2023-09" db="EMBL/GenBank/DDBJ databases">
        <authorList>
            <person name="Wang M."/>
        </authorList>
    </citation>
    <scope>NUCLEOTIDE SEQUENCE [LARGE SCALE GENOMIC DNA]</scope>
    <source>
        <strain evidence="1">GT-2023</strain>
        <tissue evidence="1">Liver</tissue>
    </source>
</reference>